<accession>A0ABM8YK68</accession>
<name>A0ABM8YK68_9BACI</name>
<gene>
    <name evidence="1" type="ORF">BACCIP111883_01066</name>
</gene>
<comment type="caution">
    <text evidence="1">The sequence shown here is derived from an EMBL/GenBank/DDBJ whole genome shotgun (WGS) entry which is preliminary data.</text>
</comment>
<dbReference type="EMBL" id="CAKJTJ010000004">
    <property type="protein sequence ID" value="CAG9620298.1"/>
    <property type="molecule type" value="Genomic_DNA"/>
</dbReference>
<evidence type="ECO:0000313" key="2">
    <source>
        <dbReference type="Proteomes" id="UP000789833"/>
    </source>
</evidence>
<keyword evidence="2" id="KW-1185">Reference proteome</keyword>
<protein>
    <submittedName>
        <fullName evidence="1">Uncharacterized protein</fullName>
    </submittedName>
</protein>
<dbReference type="Proteomes" id="UP000789833">
    <property type="component" value="Unassembled WGS sequence"/>
</dbReference>
<evidence type="ECO:0000313" key="1">
    <source>
        <dbReference type="EMBL" id="CAG9620298.1"/>
    </source>
</evidence>
<proteinExistence type="predicted"/>
<organism evidence="1 2">
    <name type="scientific">Sutcliffiella rhizosphaerae</name>
    <dbReference type="NCBI Taxonomy" id="2880967"/>
    <lineage>
        <taxon>Bacteria</taxon>
        <taxon>Bacillati</taxon>
        <taxon>Bacillota</taxon>
        <taxon>Bacilli</taxon>
        <taxon>Bacillales</taxon>
        <taxon>Bacillaceae</taxon>
        <taxon>Sutcliffiella</taxon>
    </lineage>
</organism>
<sequence>MEDSKFDKLKGRTLPMDLSWWKWDQRKKTDEYDYLVLHLKRESSWRKVDQTIEKLFSMTEEGYVPNDVIGIQFIESEKRVAHHNEFDNLCLLRIYRDSSFSTPTSPPFPRYFPTQKPWNLPSFGRIPGILFSDNIGSLNPFLKMNSLFKRFFT</sequence>
<reference evidence="1 2" key="1">
    <citation type="submission" date="2021-10" db="EMBL/GenBank/DDBJ databases">
        <authorList>
            <person name="Criscuolo A."/>
        </authorList>
    </citation>
    <scope>NUCLEOTIDE SEQUENCE [LARGE SCALE GENOMIC DNA]</scope>
    <source>
        <strain evidence="2">CIP 111883</strain>
    </source>
</reference>